<dbReference type="EMBL" id="MGDD01000313">
    <property type="protein sequence ID" value="OGL42604.1"/>
    <property type="molecule type" value="Genomic_DNA"/>
</dbReference>
<dbReference type="GO" id="GO:0030288">
    <property type="term" value="C:outer membrane-bounded periplasmic space"/>
    <property type="evidence" value="ECO:0007669"/>
    <property type="project" value="InterPro"/>
</dbReference>
<dbReference type="AlphaFoldDB" id="A0A1F7RNN0"/>
<gene>
    <name evidence="2" type="ORF">A2161_01745</name>
</gene>
<accession>A0A1F7RNN0</accession>
<keyword evidence="1" id="KW-0812">Transmembrane</keyword>
<keyword evidence="1" id="KW-1133">Transmembrane helix</keyword>
<organism evidence="2 3">
    <name type="scientific">Candidatus Schekmanbacteria bacterium RBG_13_48_7</name>
    <dbReference type="NCBI Taxonomy" id="1817878"/>
    <lineage>
        <taxon>Bacteria</taxon>
        <taxon>Candidatus Schekmaniibacteriota</taxon>
    </lineage>
</organism>
<sequence>MILKNNIYITYIFILPILILITTLCFSTPMHGDSRFSLYNPDKVDTNAVTTGDDDHKLRIAIADFESVSVPVELGKSAAALLRSELIGSPDFDVIERDRLEEIIKEHKLTISGLVSASSEHIKIISLSIWIALVMAAFFIHISHAEKK</sequence>
<protein>
    <submittedName>
        <fullName evidence="2">Uncharacterized protein</fullName>
    </submittedName>
</protein>
<name>A0A1F7RNN0_9BACT</name>
<reference evidence="2 3" key="1">
    <citation type="journal article" date="2016" name="Nat. Commun.">
        <title>Thousands of microbial genomes shed light on interconnected biogeochemical processes in an aquifer system.</title>
        <authorList>
            <person name="Anantharaman K."/>
            <person name="Brown C.T."/>
            <person name="Hug L.A."/>
            <person name="Sharon I."/>
            <person name="Castelle C.J."/>
            <person name="Probst A.J."/>
            <person name="Thomas B.C."/>
            <person name="Singh A."/>
            <person name="Wilkins M.J."/>
            <person name="Karaoz U."/>
            <person name="Brodie E.L."/>
            <person name="Williams K.H."/>
            <person name="Hubbard S.S."/>
            <person name="Banfield J.F."/>
        </authorList>
    </citation>
    <scope>NUCLEOTIDE SEQUENCE [LARGE SCALE GENOMIC DNA]</scope>
</reference>
<proteinExistence type="predicted"/>
<evidence type="ECO:0000313" key="3">
    <source>
        <dbReference type="Proteomes" id="UP000179266"/>
    </source>
</evidence>
<dbReference type="Proteomes" id="UP000179266">
    <property type="component" value="Unassembled WGS sequence"/>
</dbReference>
<evidence type="ECO:0000313" key="2">
    <source>
        <dbReference type="EMBL" id="OGL42604.1"/>
    </source>
</evidence>
<feature type="transmembrane region" description="Helical" evidence="1">
    <location>
        <begin position="7"/>
        <end position="30"/>
    </location>
</feature>
<dbReference type="InterPro" id="IPR005534">
    <property type="entry name" value="Curli_assmbl/transp-comp_CsgG"/>
</dbReference>
<keyword evidence="1" id="KW-0472">Membrane</keyword>
<dbReference type="Pfam" id="PF03783">
    <property type="entry name" value="CsgG"/>
    <property type="match status" value="1"/>
</dbReference>
<feature type="transmembrane region" description="Helical" evidence="1">
    <location>
        <begin position="124"/>
        <end position="142"/>
    </location>
</feature>
<comment type="caution">
    <text evidence="2">The sequence shown here is derived from an EMBL/GenBank/DDBJ whole genome shotgun (WGS) entry which is preliminary data.</text>
</comment>
<evidence type="ECO:0000256" key="1">
    <source>
        <dbReference type="SAM" id="Phobius"/>
    </source>
</evidence>